<dbReference type="AlphaFoldDB" id="A0A553PRV4"/>
<dbReference type="GO" id="GO:0046872">
    <property type="term" value="F:metal ion binding"/>
    <property type="evidence" value="ECO:0007669"/>
    <property type="project" value="UniProtKB-KW"/>
</dbReference>
<keyword evidence="10" id="KW-0746">Sphingolipid metabolism</keyword>
<evidence type="ECO:0000256" key="4">
    <source>
        <dbReference type="ARBA" id="ARBA00006335"/>
    </source>
</evidence>
<proteinExistence type="inferred from homology"/>
<accession>A0A553PRV4</accession>
<dbReference type="InterPro" id="IPR038772">
    <property type="entry name" value="Sph/SMPD2-like"/>
</dbReference>
<evidence type="ECO:0000256" key="3">
    <source>
        <dbReference type="ARBA" id="ARBA00004991"/>
    </source>
</evidence>
<comment type="similarity">
    <text evidence="4">Belongs to the neutral sphingomyelinase family.</text>
</comment>
<reference evidence="16 17" key="1">
    <citation type="journal article" date="2018" name="Nat. Ecol. Evol.">
        <title>Genomic signatures of mitonuclear coevolution across populations of Tigriopus californicus.</title>
        <authorList>
            <person name="Barreto F.S."/>
            <person name="Watson E.T."/>
            <person name="Lima T.G."/>
            <person name="Willett C.S."/>
            <person name="Edmands S."/>
            <person name="Li W."/>
            <person name="Burton R.S."/>
        </authorList>
    </citation>
    <scope>NUCLEOTIDE SEQUENCE [LARGE SCALE GENOMIC DNA]</scope>
    <source>
        <strain evidence="16 17">San Diego</strain>
    </source>
</reference>
<evidence type="ECO:0000256" key="6">
    <source>
        <dbReference type="ARBA" id="ARBA00022692"/>
    </source>
</evidence>
<gene>
    <name evidence="16" type="ORF">TCAL_04808</name>
</gene>
<dbReference type="InterPro" id="IPR005135">
    <property type="entry name" value="Endo/exonuclease/phosphatase"/>
</dbReference>
<evidence type="ECO:0000313" key="16">
    <source>
        <dbReference type="EMBL" id="TRY80417.1"/>
    </source>
</evidence>
<name>A0A553PRV4_TIGCA</name>
<dbReference type="SUPFAM" id="SSF56219">
    <property type="entry name" value="DNase I-like"/>
    <property type="match status" value="1"/>
</dbReference>
<keyword evidence="12" id="KW-0443">Lipid metabolism</keyword>
<sequence>METFPEIGVSDDRGRLIPDEGPESRVTRCRSWCFTYRWCVGILLVLSLILLGHALAIYYLYFKCNSADCIGLKMMTLNTWGMPKSLGSQFKEERMQAIGHEIAKGERDIYLLEELWMEPDYETIRASLPAGYHMTLFRQLALSTCDGHAGPEFCSGLSVISRFPLLETEFNSYTYHGDPLKAWIDGEWLARKGVGRVRIQPLKGLSVDLFVTHTAADPDPSHGYNNSYYRVRQVQELMDNYVKKATADVVLLGGDFNAGPNKTQGEPYGIIRGYMKNSIEEFFYKLLTWLNPQYATYGNTKNTFSNTFLPIIYDYIFYHARDESAVNVWTNLYEMPFFKFFLQKDHAISFSDHEAVEATVYVQKLR</sequence>
<evidence type="ECO:0000313" key="17">
    <source>
        <dbReference type="Proteomes" id="UP000318571"/>
    </source>
</evidence>
<keyword evidence="8" id="KW-0378">Hydrolase</keyword>
<dbReference type="GO" id="GO:0004767">
    <property type="term" value="F:sphingomyelin phosphodiesterase activity"/>
    <property type="evidence" value="ECO:0007669"/>
    <property type="project" value="UniProtKB-EC"/>
</dbReference>
<keyword evidence="9" id="KW-0460">Magnesium</keyword>
<dbReference type="Pfam" id="PF03372">
    <property type="entry name" value="Exo_endo_phos"/>
    <property type="match status" value="1"/>
</dbReference>
<evidence type="ECO:0000256" key="2">
    <source>
        <dbReference type="ARBA" id="ARBA00004760"/>
    </source>
</evidence>
<evidence type="ECO:0000256" key="11">
    <source>
        <dbReference type="ARBA" id="ARBA00022989"/>
    </source>
</evidence>
<comment type="pathway">
    <text evidence="2">Lipid metabolism; sphingolipid metabolism.</text>
</comment>
<keyword evidence="11 14" id="KW-1133">Transmembrane helix</keyword>
<dbReference type="InterPro" id="IPR036691">
    <property type="entry name" value="Endo/exonu/phosph_ase_sf"/>
</dbReference>
<dbReference type="GO" id="GO:0016020">
    <property type="term" value="C:membrane"/>
    <property type="evidence" value="ECO:0007669"/>
    <property type="project" value="UniProtKB-SubCell"/>
</dbReference>
<comment type="subcellular location">
    <subcellularLocation>
        <location evidence="1">Membrane</location>
        <topology evidence="1">Multi-pass membrane protein</topology>
    </subcellularLocation>
</comment>
<evidence type="ECO:0000256" key="9">
    <source>
        <dbReference type="ARBA" id="ARBA00022842"/>
    </source>
</evidence>
<dbReference type="GO" id="GO:0006665">
    <property type="term" value="P:sphingolipid metabolic process"/>
    <property type="evidence" value="ECO:0007669"/>
    <property type="project" value="UniProtKB-KW"/>
</dbReference>
<evidence type="ECO:0000256" key="1">
    <source>
        <dbReference type="ARBA" id="ARBA00004141"/>
    </source>
</evidence>
<comment type="pathway">
    <text evidence="3">Sphingolipid metabolism.</text>
</comment>
<evidence type="ECO:0000256" key="8">
    <source>
        <dbReference type="ARBA" id="ARBA00022801"/>
    </source>
</evidence>
<dbReference type="Gene3D" id="3.60.10.10">
    <property type="entry name" value="Endonuclease/exonuclease/phosphatase"/>
    <property type="match status" value="1"/>
</dbReference>
<dbReference type="EC" id="3.1.4.12" evidence="5"/>
<feature type="transmembrane region" description="Helical" evidence="14">
    <location>
        <begin position="38"/>
        <end position="61"/>
    </location>
</feature>
<feature type="domain" description="Endonuclease/exonuclease/phosphatase" evidence="15">
    <location>
        <begin position="75"/>
        <end position="353"/>
    </location>
</feature>
<dbReference type="OMA" id="HALAIYY"/>
<keyword evidence="13 14" id="KW-0472">Membrane</keyword>
<evidence type="ECO:0000256" key="7">
    <source>
        <dbReference type="ARBA" id="ARBA00022723"/>
    </source>
</evidence>
<dbReference type="Proteomes" id="UP000318571">
    <property type="component" value="Chromosome 12"/>
</dbReference>
<organism evidence="16 17">
    <name type="scientific">Tigriopus californicus</name>
    <name type="common">Marine copepod</name>
    <dbReference type="NCBI Taxonomy" id="6832"/>
    <lineage>
        <taxon>Eukaryota</taxon>
        <taxon>Metazoa</taxon>
        <taxon>Ecdysozoa</taxon>
        <taxon>Arthropoda</taxon>
        <taxon>Crustacea</taxon>
        <taxon>Multicrustacea</taxon>
        <taxon>Hexanauplia</taxon>
        <taxon>Copepoda</taxon>
        <taxon>Harpacticoida</taxon>
        <taxon>Harpacticidae</taxon>
        <taxon>Tigriopus</taxon>
    </lineage>
</organism>
<evidence type="ECO:0000256" key="13">
    <source>
        <dbReference type="ARBA" id="ARBA00023136"/>
    </source>
</evidence>
<evidence type="ECO:0000256" key="12">
    <source>
        <dbReference type="ARBA" id="ARBA00023098"/>
    </source>
</evidence>
<dbReference type="PANTHER" id="PTHR16320">
    <property type="entry name" value="SPHINGOMYELINASE FAMILY MEMBER"/>
    <property type="match status" value="1"/>
</dbReference>
<keyword evidence="6 14" id="KW-0812">Transmembrane</keyword>
<keyword evidence="7" id="KW-0479">Metal-binding</keyword>
<evidence type="ECO:0000256" key="5">
    <source>
        <dbReference type="ARBA" id="ARBA00012369"/>
    </source>
</evidence>
<dbReference type="OrthoDB" id="6379824at2759"/>
<evidence type="ECO:0000259" key="15">
    <source>
        <dbReference type="Pfam" id="PF03372"/>
    </source>
</evidence>
<dbReference type="STRING" id="6832.A0A553PRV4"/>
<keyword evidence="17" id="KW-1185">Reference proteome</keyword>
<dbReference type="PANTHER" id="PTHR16320:SF24">
    <property type="entry name" value="PHOSPHODIESTERASE, PUTATIVE-RELATED"/>
    <property type="match status" value="1"/>
</dbReference>
<evidence type="ECO:0000256" key="14">
    <source>
        <dbReference type="SAM" id="Phobius"/>
    </source>
</evidence>
<protein>
    <recommendedName>
        <fullName evidence="5">sphingomyelin phosphodiesterase</fullName>
        <ecNumber evidence="5">3.1.4.12</ecNumber>
    </recommendedName>
</protein>
<dbReference type="EMBL" id="VCGU01000001">
    <property type="protein sequence ID" value="TRY80417.1"/>
    <property type="molecule type" value="Genomic_DNA"/>
</dbReference>
<evidence type="ECO:0000256" key="10">
    <source>
        <dbReference type="ARBA" id="ARBA00022919"/>
    </source>
</evidence>
<comment type="caution">
    <text evidence="16">The sequence shown here is derived from an EMBL/GenBank/DDBJ whole genome shotgun (WGS) entry which is preliminary data.</text>
</comment>